<gene>
    <name evidence="3" type="ORF">BEI_1830</name>
</gene>
<feature type="region of interest" description="Disordered" evidence="1">
    <location>
        <begin position="258"/>
        <end position="288"/>
    </location>
</feature>
<dbReference type="Proteomes" id="UP000219993">
    <property type="component" value="Chromosome"/>
</dbReference>
<dbReference type="EMBL" id="CP021435">
    <property type="protein sequence ID" value="ATJ82817.1"/>
    <property type="molecule type" value="Genomic_DNA"/>
</dbReference>
<evidence type="ECO:0000256" key="1">
    <source>
        <dbReference type="SAM" id="MobiDB-lite"/>
    </source>
</evidence>
<reference evidence="3 4" key="1">
    <citation type="journal article" date="2017" name="Sci. Rep.">
        <title>Revealing the Saline Adaptation Strategies of the Halophilic Bacterium Halomonas beimenensis through High-throughput Omics and Transposon Mutagenesis Approaches.</title>
        <authorList>
            <person name="Chen Y.H."/>
            <person name="Lin S.S."/>
            <person name="Shyu Y.T."/>
        </authorList>
    </citation>
    <scope>NUCLEOTIDE SEQUENCE [LARGE SCALE GENOMIC DNA]</scope>
    <source>
        <strain evidence="3 4">NTU-111</strain>
    </source>
</reference>
<dbReference type="InterPro" id="IPR008503">
    <property type="entry name" value="Asp_endopeptidase"/>
</dbReference>
<name>A0A291P7G0_9GAMM</name>
<sequence>MSSSMPIRSVALLLPIAGGLLLGGCALAPLERPSPPDPLTPSAFEARMEGLEARLAAHCADQREALARHREEQLALTADVREVGYLLRGLEDDLDRLSDEPQRPATVADCPAEDERLANKTLVGRNEWVGLPDVGTFLEARIDSGANTSSLSATEITAFERDGEDWVRFKLGLNEDDAVIEAIRGRWIEAPVERRVRIVQATGEESRPVIRLLMSLGPIRENVEFTLSDRTHLDFPVLLGRRFLMDIAIIDVARRHVHPRPSFPTPPDADAEGEPETTDEAASPRSAG</sequence>
<dbReference type="InterPro" id="IPR021109">
    <property type="entry name" value="Peptidase_aspartic_dom_sf"/>
</dbReference>
<feature type="domain" description="Retropepsin-like aspartic endopeptidase" evidence="2">
    <location>
        <begin position="123"/>
        <end position="260"/>
    </location>
</feature>
<proteinExistence type="predicted"/>
<evidence type="ECO:0000313" key="3">
    <source>
        <dbReference type="EMBL" id="ATJ82817.1"/>
    </source>
</evidence>
<evidence type="ECO:0000259" key="2">
    <source>
        <dbReference type="Pfam" id="PF05618"/>
    </source>
</evidence>
<dbReference type="AlphaFoldDB" id="A0A291P7G0"/>
<dbReference type="PANTHER" id="PTHR38037">
    <property type="entry name" value="ZN_PROTEASE DOMAIN-CONTAINING PROTEIN"/>
    <property type="match status" value="1"/>
</dbReference>
<dbReference type="PANTHER" id="PTHR38037:SF2">
    <property type="entry name" value="ATP-DEPENDENT ZINC PROTEASE DOMAIN-CONTAINING PROTEIN-RELATED"/>
    <property type="match status" value="1"/>
</dbReference>
<protein>
    <recommendedName>
        <fullName evidence="2">Retropepsin-like aspartic endopeptidase domain-containing protein</fullName>
    </recommendedName>
</protein>
<dbReference type="SUPFAM" id="SSF50630">
    <property type="entry name" value="Acid proteases"/>
    <property type="match status" value="1"/>
</dbReference>
<keyword evidence="4" id="KW-1185">Reference proteome</keyword>
<feature type="compositionally biased region" description="Acidic residues" evidence="1">
    <location>
        <begin position="269"/>
        <end position="279"/>
    </location>
</feature>
<organism evidence="3 4">
    <name type="scientific">Halomonas beimenensis</name>
    <dbReference type="NCBI Taxonomy" id="475662"/>
    <lineage>
        <taxon>Bacteria</taxon>
        <taxon>Pseudomonadati</taxon>
        <taxon>Pseudomonadota</taxon>
        <taxon>Gammaproteobacteria</taxon>
        <taxon>Oceanospirillales</taxon>
        <taxon>Halomonadaceae</taxon>
        <taxon>Halomonas</taxon>
    </lineage>
</organism>
<dbReference type="Pfam" id="PF05618">
    <property type="entry name" value="Zn_protease"/>
    <property type="match status" value="1"/>
</dbReference>
<evidence type="ECO:0000313" key="4">
    <source>
        <dbReference type="Proteomes" id="UP000219993"/>
    </source>
</evidence>
<accession>A0A291P7G0</accession>
<dbReference type="KEGG" id="hbe:BEI_1830"/>
<dbReference type="Gene3D" id="2.40.70.10">
    <property type="entry name" value="Acid Proteases"/>
    <property type="match status" value="1"/>
</dbReference>